<keyword evidence="1" id="KW-1133">Transmembrane helix</keyword>
<sequence>MAGLILGPVGVDHILRALRWIEGGPGDPSFLLGALLIAAAITPFAIGVAAGAYARRRGRPWEQAVKTGAVTAFLTGVVAFIAAMPIAVVFA</sequence>
<feature type="transmembrane region" description="Helical" evidence="1">
    <location>
        <begin position="65"/>
        <end position="90"/>
    </location>
</feature>
<keyword evidence="1" id="KW-0472">Membrane</keyword>
<proteinExistence type="predicted"/>
<keyword evidence="3" id="KW-1185">Reference proteome</keyword>
<keyword evidence="1" id="KW-0812">Transmembrane</keyword>
<name>A0ABT0UJB9_9ACTN</name>
<dbReference type="Proteomes" id="UP001431429">
    <property type="component" value="Unassembled WGS sequence"/>
</dbReference>
<reference evidence="2" key="1">
    <citation type="submission" date="2022-06" db="EMBL/GenBank/DDBJ databases">
        <title>Genome public.</title>
        <authorList>
            <person name="Sun Q."/>
        </authorList>
    </citation>
    <scope>NUCLEOTIDE SEQUENCE</scope>
    <source>
        <strain evidence="2">CWNU-1</strain>
    </source>
</reference>
<dbReference type="EMBL" id="JAMQAW010000003">
    <property type="protein sequence ID" value="MCM2387518.1"/>
    <property type="molecule type" value="Genomic_DNA"/>
</dbReference>
<evidence type="ECO:0000313" key="2">
    <source>
        <dbReference type="EMBL" id="MCM2387518.1"/>
    </source>
</evidence>
<comment type="caution">
    <text evidence="2">The sequence shown here is derived from an EMBL/GenBank/DDBJ whole genome shotgun (WGS) entry which is preliminary data.</text>
</comment>
<protein>
    <submittedName>
        <fullName evidence="2">Uncharacterized protein</fullName>
    </submittedName>
</protein>
<dbReference type="RefSeq" id="WP_250917878.1">
    <property type="nucleotide sequence ID" value="NZ_JAMQAW010000003.1"/>
</dbReference>
<evidence type="ECO:0000256" key="1">
    <source>
        <dbReference type="SAM" id="Phobius"/>
    </source>
</evidence>
<accession>A0ABT0UJB9</accession>
<feature type="transmembrane region" description="Helical" evidence="1">
    <location>
        <begin position="30"/>
        <end position="53"/>
    </location>
</feature>
<organism evidence="2 3">
    <name type="scientific">Streptomyces albipurpureus</name>
    <dbReference type="NCBI Taxonomy" id="2897419"/>
    <lineage>
        <taxon>Bacteria</taxon>
        <taxon>Bacillati</taxon>
        <taxon>Actinomycetota</taxon>
        <taxon>Actinomycetes</taxon>
        <taxon>Kitasatosporales</taxon>
        <taxon>Streptomycetaceae</taxon>
        <taxon>Streptomyces</taxon>
    </lineage>
</organism>
<gene>
    <name evidence="2" type="ORF">NBG84_04200</name>
</gene>
<evidence type="ECO:0000313" key="3">
    <source>
        <dbReference type="Proteomes" id="UP001431429"/>
    </source>
</evidence>